<keyword evidence="6 7" id="KW-0961">Cell wall biogenesis/degradation</keyword>
<dbReference type="GO" id="GO:0008932">
    <property type="term" value="F:lytic endotransglycosylase activity"/>
    <property type="evidence" value="ECO:0007669"/>
    <property type="project" value="UniProtKB-UniRule"/>
</dbReference>
<evidence type="ECO:0000313" key="8">
    <source>
        <dbReference type="EMBL" id="PIU02168.1"/>
    </source>
</evidence>
<evidence type="ECO:0000256" key="1">
    <source>
        <dbReference type="ARBA" id="ARBA00022475"/>
    </source>
</evidence>
<sequence>MIRKPQNTVVRFLKKFNFLIFFFIFLLVGLVGAFFWWRWAVGPVDLTSAEVQIFVIKQGEGGKSAAQRLQEAGLINNAWAFRVLAYLLGLESQIQAGDFQLQPAWSARQIAEAFTHGTMDIWVTFPEGWRREQYARRLVANLENFAEEEFLTLTSHKEGYLFPDTYLFPKGASAEQAVAILEGNFAKKVPADWEKMAATQDLVLAQVLTLASLVEREVDQSQSKSIVAGILLKRWRAGWPLQVDATLQYAKASQACQSCGGDQFDWWPLVTAADKQLPSPYNTYQNSGLPPGPICNPGLDSLKAVVQPQETDYWFYLTDSRGQMHYAVTAEEHAANIARFLR</sequence>
<keyword evidence="3 7" id="KW-1133">Transmembrane helix</keyword>
<organism evidence="8 9">
    <name type="scientific">Candidatus Shapirobacteria bacterium CG09_land_8_20_14_0_10_49_15</name>
    <dbReference type="NCBI Taxonomy" id="1974482"/>
    <lineage>
        <taxon>Bacteria</taxon>
        <taxon>Candidatus Shapironibacteriota</taxon>
    </lineage>
</organism>
<dbReference type="GO" id="GO:0009252">
    <property type="term" value="P:peptidoglycan biosynthetic process"/>
    <property type="evidence" value="ECO:0007669"/>
    <property type="project" value="UniProtKB-UniRule"/>
</dbReference>
<evidence type="ECO:0000256" key="4">
    <source>
        <dbReference type="ARBA" id="ARBA00023136"/>
    </source>
</evidence>
<dbReference type="NCBIfam" id="TIGR00247">
    <property type="entry name" value="endolytic transglycosylase MltG"/>
    <property type="match status" value="1"/>
</dbReference>
<name>A0A2M6XAZ5_9BACT</name>
<dbReference type="InterPro" id="IPR003770">
    <property type="entry name" value="MLTG-like"/>
</dbReference>
<keyword evidence="5 7" id="KW-0456">Lyase</keyword>
<evidence type="ECO:0000256" key="7">
    <source>
        <dbReference type="HAMAP-Rule" id="MF_02065"/>
    </source>
</evidence>
<evidence type="ECO:0000313" key="9">
    <source>
        <dbReference type="Proteomes" id="UP000231214"/>
    </source>
</evidence>
<accession>A0A2M6XAZ5</accession>
<feature type="transmembrane region" description="Helical" evidence="7">
    <location>
        <begin position="16"/>
        <end position="37"/>
    </location>
</feature>
<evidence type="ECO:0000256" key="2">
    <source>
        <dbReference type="ARBA" id="ARBA00022692"/>
    </source>
</evidence>
<evidence type="ECO:0000256" key="5">
    <source>
        <dbReference type="ARBA" id="ARBA00023239"/>
    </source>
</evidence>
<dbReference type="Gene3D" id="3.30.1490.480">
    <property type="entry name" value="Endolytic murein transglycosylase"/>
    <property type="match status" value="1"/>
</dbReference>
<gene>
    <name evidence="7" type="primary">mltG</name>
    <name evidence="8" type="ORF">COT66_01820</name>
</gene>
<dbReference type="HAMAP" id="MF_02065">
    <property type="entry name" value="MltG"/>
    <property type="match status" value="1"/>
</dbReference>
<keyword evidence="1 7" id="KW-1003">Cell membrane</keyword>
<keyword evidence="2 7" id="KW-0812">Transmembrane</keyword>
<evidence type="ECO:0000256" key="3">
    <source>
        <dbReference type="ARBA" id="ARBA00022989"/>
    </source>
</evidence>
<dbReference type="PANTHER" id="PTHR30518:SF2">
    <property type="entry name" value="ENDOLYTIC MUREIN TRANSGLYCOSYLASE"/>
    <property type="match status" value="1"/>
</dbReference>
<comment type="subcellular location">
    <subcellularLocation>
        <location evidence="7">Cell membrane</location>
        <topology evidence="7">Single-pass membrane protein</topology>
    </subcellularLocation>
</comment>
<comment type="catalytic activity">
    <reaction evidence="7">
        <text>a peptidoglycan chain = a peptidoglycan chain with N-acetyl-1,6-anhydromuramyl-[peptide] at the reducing end + a peptidoglycan chain with N-acetylglucosamine at the non-reducing end.</text>
        <dbReference type="EC" id="4.2.2.29"/>
    </reaction>
</comment>
<dbReference type="EMBL" id="PEZK01000026">
    <property type="protein sequence ID" value="PIU02168.1"/>
    <property type="molecule type" value="Genomic_DNA"/>
</dbReference>
<evidence type="ECO:0000256" key="6">
    <source>
        <dbReference type="ARBA" id="ARBA00023316"/>
    </source>
</evidence>
<dbReference type="PANTHER" id="PTHR30518">
    <property type="entry name" value="ENDOLYTIC MUREIN TRANSGLYCOSYLASE"/>
    <property type="match status" value="1"/>
</dbReference>
<proteinExistence type="inferred from homology"/>
<comment type="function">
    <text evidence="7">Functions as a peptidoglycan terminase that cleaves nascent peptidoglycan strands endolytically to terminate their elongation.</text>
</comment>
<comment type="similarity">
    <text evidence="7">Belongs to the transglycosylase MltG family.</text>
</comment>
<dbReference type="GO" id="GO:0071555">
    <property type="term" value="P:cell wall organization"/>
    <property type="evidence" value="ECO:0007669"/>
    <property type="project" value="UniProtKB-KW"/>
</dbReference>
<keyword evidence="4 7" id="KW-0472">Membrane</keyword>
<feature type="site" description="Important for catalytic activity" evidence="7">
    <location>
        <position position="217"/>
    </location>
</feature>
<comment type="caution">
    <text evidence="8">The sequence shown here is derived from an EMBL/GenBank/DDBJ whole genome shotgun (WGS) entry which is preliminary data.</text>
</comment>
<reference evidence="9" key="1">
    <citation type="submission" date="2017-09" db="EMBL/GenBank/DDBJ databases">
        <title>Depth-based differentiation of microbial function through sediment-hosted aquifers and enrichment of novel symbionts in the deep terrestrial subsurface.</title>
        <authorList>
            <person name="Probst A.J."/>
            <person name="Ladd B."/>
            <person name="Jarett J.K."/>
            <person name="Geller-Mcgrath D.E."/>
            <person name="Sieber C.M.K."/>
            <person name="Emerson J.B."/>
            <person name="Anantharaman K."/>
            <person name="Thomas B.C."/>
            <person name="Malmstrom R."/>
            <person name="Stieglmeier M."/>
            <person name="Klingl A."/>
            <person name="Woyke T."/>
            <person name="Ryan C.M."/>
            <person name="Banfield J.F."/>
        </authorList>
    </citation>
    <scope>NUCLEOTIDE SEQUENCE [LARGE SCALE GENOMIC DNA]</scope>
</reference>
<dbReference type="EC" id="4.2.2.29" evidence="7"/>
<dbReference type="Proteomes" id="UP000231214">
    <property type="component" value="Unassembled WGS sequence"/>
</dbReference>
<protein>
    <recommendedName>
        <fullName evidence="7">Endolytic murein transglycosylase</fullName>
        <ecNumber evidence="7">4.2.2.29</ecNumber>
    </recommendedName>
    <alternativeName>
        <fullName evidence="7">Peptidoglycan lytic transglycosylase</fullName>
    </alternativeName>
    <alternativeName>
        <fullName evidence="7">Peptidoglycan polymerization terminase</fullName>
    </alternativeName>
</protein>
<dbReference type="Pfam" id="PF02618">
    <property type="entry name" value="YceG"/>
    <property type="match status" value="1"/>
</dbReference>
<dbReference type="GO" id="GO:0005886">
    <property type="term" value="C:plasma membrane"/>
    <property type="evidence" value="ECO:0007669"/>
    <property type="project" value="UniProtKB-SubCell"/>
</dbReference>
<dbReference type="AlphaFoldDB" id="A0A2M6XAZ5"/>